<protein>
    <submittedName>
        <fullName evidence="1">Uncharacterized protein</fullName>
    </submittedName>
</protein>
<name>A0A8T0WEQ0_PANVG</name>
<evidence type="ECO:0000313" key="2">
    <source>
        <dbReference type="Proteomes" id="UP000823388"/>
    </source>
</evidence>
<dbReference type="Proteomes" id="UP000823388">
    <property type="component" value="Chromosome 2K"/>
</dbReference>
<organism evidence="1 2">
    <name type="scientific">Panicum virgatum</name>
    <name type="common">Blackwell switchgrass</name>
    <dbReference type="NCBI Taxonomy" id="38727"/>
    <lineage>
        <taxon>Eukaryota</taxon>
        <taxon>Viridiplantae</taxon>
        <taxon>Streptophyta</taxon>
        <taxon>Embryophyta</taxon>
        <taxon>Tracheophyta</taxon>
        <taxon>Spermatophyta</taxon>
        <taxon>Magnoliopsida</taxon>
        <taxon>Liliopsida</taxon>
        <taxon>Poales</taxon>
        <taxon>Poaceae</taxon>
        <taxon>PACMAD clade</taxon>
        <taxon>Panicoideae</taxon>
        <taxon>Panicodae</taxon>
        <taxon>Paniceae</taxon>
        <taxon>Panicinae</taxon>
        <taxon>Panicum</taxon>
        <taxon>Panicum sect. Hiantes</taxon>
    </lineage>
</organism>
<sequence>MGLHSKLRRSCASSMLETVTNTCLLQIQTPNTWVLQTLASASLIILYGFPCLRVTKFSSLLSSSFQRDILLTCHMTRLCCKGAIGAYWLQC</sequence>
<dbReference type="EMBL" id="CM029039">
    <property type="protein sequence ID" value="KAG2646350.1"/>
    <property type="molecule type" value="Genomic_DNA"/>
</dbReference>
<keyword evidence="2" id="KW-1185">Reference proteome</keyword>
<dbReference type="AlphaFoldDB" id="A0A8T0WEQ0"/>
<proteinExistence type="predicted"/>
<reference evidence="1" key="1">
    <citation type="submission" date="2020-05" db="EMBL/GenBank/DDBJ databases">
        <title>WGS assembly of Panicum virgatum.</title>
        <authorList>
            <person name="Lovell J.T."/>
            <person name="Jenkins J."/>
            <person name="Shu S."/>
            <person name="Juenger T.E."/>
            <person name="Schmutz J."/>
        </authorList>
    </citation>
    <scope>NUCLEOTIDE SEQUENCE</scope>
    <source>
        <strain evidence="1">AP13</strain>
    </source>
</reference>
<comment type="caution">
    <text evidence="1">The sequence shown here is derived from an EMBL/GenBank/DDBJ whole genome shotgun (WGS) entry which is preliminary data.</text>
</comment>
<accession>A0A8T0WEQ0</accession>
<gene>
    <name evidence="1" type="ORF">PVAP13_2KG492215</name>
</gene>
<evidence type="ECO:0000313" key="1">
    <source>
        <dbReference type="EMBL" id="KAG2646350.1"/>
    </source>
</evidence>